<dbReference type="EMBL" id="DRGL01000013">
    <property type="protein sequence ID" value="HEA19644.1"/>
    <property type="molecule type" value="Genomic_DNA"/>
</dbReference>
<name>A0A831QJ80_9FLAO</name>
<accession>A0A831QJ80</accession>
<reference evidence="1" key="1">
    <citation type="journal article" date="2020" name="mSystems">
        <title>Genome- and Community-Level Interaction Insights into Carbon Utilization and Element Cycling Functions of Hydrothermarchaeota in Hydrothermal Sediment.</title>
        <authorList>
            <person name="Zhou Z."/>
            <person name="Liu Y."/>
            <person name="Xu W."/>
            <person name="Pan J."/>
            <person name="Luo Z.H."/>
            <person name="Li M."/>
        </authorList>
    </citation>
    <scope>NUCLEOTIDE SEQUENCE [LARGE SCALE GENOMIC DNA]</scope>
    <source>
        <strain evidence="1">HyVt-345</strain>
    </source>
</reference>
<gene>
    <name evidence="1" type="ORF">ENH87_01850</name>
</gene>
<sequence length="106" mass="12093">MKTRIKLTIAPAIIILIALALYFSPAMTDPVIGKDENYVIAISDSLTMGYFAKLLIADYKEYDAECYADSTNSLNGWRETGVYSYSHREMTLPGFVEFMERKYDLK</sequence>
<dbReference type="Proteomes" id="UP000886191">
    <property type="component" value="Unassembled WGS sequence"/>
</dbReference>
<dbReference type="AlphaFoldDB" id="A0A831QJ80"/>
<protein>
    <submittedName>
        <fullName evidence="1">Uncharacterized protein</fullName>
    </submittedName>
</protein>
<evidence type="ECO:0000313" key="1">
    <source>
        <dbReference type="EMBL" id="HEA19644.1"/>
    </source>
</evidence>
<comment type="caution">
    <text evidence="1">The sequence shown here is derived from an EMBL/GenBank/DDBJ whole genome shotgun (WGS) entry which is preliminary data.</text>
</comment>
<organism evidence="1">
    <name type="scientific">Pricia antarctica</name>
    <dbReference type="NCBI Taxonomy" id="641691"/>
    <lineage>
        <taxon>Bacteria</taxon>
        <taxon>Pseudomonadati</taxon>
        <taxon>Bacteroidota</taxon>
        <taxon>Flavobacteriia</taxon>
        <taxon>Flavobacteriales</taxon>
        <taxon>Flavobacteriaceae</taxon>
        <taxon>Pricia</taxon>
    </lineage>
</organism>
<proteinExistence type="predicted"/>